<evidence type="ECO:0000259" key="1">
    <source>
        <dbReference type="Pfam" id="PF01636"/>
    </source>
</evidence>
<dbReference type="EMBL" id="BMKE01000010">
    <property type="protein sequence ID" value="GGB42593.1"/>
    <property type="molecule type" value="Genomic_DNA"/>
</dbReference>
<dbReference type="CDD" id="cd05151">
    <property type="entry name" value="ChoK-like"/>
    <property type="match status" value="1"/>
</dbReference>
<protein>
    <recommendedName>
        <fullName evidence="1">Aminoglycoside phosphotransferase domain-containing protein</fullName>
    </recommendedName>
</protein>
<dbReference type="InterPro" id="IPR011009">
    <property type="entry name" value="Kinase-like_dom_sf"/>
</dbReference>
<proteinExistence type="predicted"/>
<dbReference type="Pfam" id="PF01636">
    <property type="entry name" value="APH"/>
    <property type="match status" value="1"/>
</dbReference>
<comment type="caution">
    <text evidence="2">The sequence shown here is derived from an EMBL/GenBank/DDBJ whole genome shotgun (WGS) entry which is preliminary data.</text>
</comment>
<dbReference type="Proteomes" id="UP000646152">
    <property type="component" value="Unassembled WGS sequence"/>
</dbReference>
<keyword evidence="3" id="KW-1185">Reference proteome</keyword>
<dbReference type="Gene3D" id="3.30.200.20">
    <property type="entry name" value="Phosphorylase Kinase, domain 1"/>
    <property type="match status" value="1"/>
</dbReference>
<dbReference type="Gene3D" id="3.90.1200.10">
    <property type="match status" value="1"/>
</dbReference>
<reference evidence="3" key="1">
    <citation type="journal article" date="2019" name="Int. J. Syst. Evol. Microbiol.">
        <title>The Global Catalogue of Microorganisms (GCM) 10K type strain sequencing project: providing services to taxonomists for standard genome sequencing and annotation.</title>
        <authorList>
            <consortium name="The Broad Institute Genomics Platform"/>
            <consortium name="The Broad Institute Genome Sequencing Center for Infectious Disease"/>
            <person name="Wu L."/>
            <person name="Ma J."/>
        </authorList>
    </citation>
    <scope>NUCLEOTIDE SEQUENCE [LARGE SCALE GENOMIC DNA]</scope>
    <source>
        <strain evidence="3">CGMCC 1.15923</strain>
    </source>
</reference>
<dbReference type="SUPFAM" id="SSF56112">
    <property type="entry name" value="Protein kinase-like (PK-like)"/>
    <property type="match status" value="1"/>
</dbReference>
<feature type="domain" description="Aminoglycoside phosphotransferase" evidence="1">
    <location>
        <begin position="18"/>
        <end position="219"/>
    </location>
</feature>
<dbReference type="InterPro" id="IPR002575">
    <property type="entry name" value="Aminoglycoside_PTrfase"/>
</dbReference>
<name>A0ABQ1IIM9_9GAMM</name>
<gene>
    <name evidence="2" type="ORF">GCM10011502_14900</name>
</gene>
<evidence type="ECO:0000313" key="2">
    <source>
        <dbReference type="EMBL" id="GGB42593.1"/>
    </source>
</evidence>
<accession>A0ABQ1IIM9</accession>
<sequence length="272" mass="30604">MDDNSLLGLLPSQFRGQLTPLEGGYTNRCWRLKAASGVYWLRLGSPHARLLGINREHELLAHQAAASAGLAPKVRFAEPERGILLLDWIAEHDWRQAPGDMNALMHKVARLHRLEAALPLLDICAQAAHYCQQLRPLAPELACYLPYFAQPALNLPFQPVLCHHDINAANVLGDRPWLLDWEYAASGDAAFELAVIADSFSLDEAQQQAMRLAYNRAGGRVSELHFQARLPWVQWLTALWAALQYQQTARPEYLDMQQQALTKLMTLVKGKE</sequence>
<dbReference type="RefSeq" id="WP_188629476.1">
    <property type="nucleotide sequence ID" value="NZ_BMKE01000010.1"/>
</dbReference>
<organism evidence="2 3">
    <name type="scientific">Oceanisphaera marina</name>
    <dbReference type="NCBI Taxonomy" id="2017550"/>
    <lineage>
        <taxon>Bacteria</taxon>
        <taxon>Pseudomonadati</taxon>
        <taxon>Pseudomonadota</taxon>
        <taxon>Gammaproteobacteria</taxon>
        <taxon>Aeromonadales</taxon>
        <taxon>Aeromonadaceae</taxon>
        <taxon>Oceanisphaera</taxon>
    </lineage>
</organism>
<evidence type="ECO:0000313" key="3">
    <source>
        <dbReference type="Proteomes" id="UP000646152"/>
    </source>
</evidence>